<comment type="caution">
    <text evidence="1">The sequence shown here is derived from an EMBL/GenBank/DDBJ whole genome shotgun (WGS) entry which is preliminary data.</text>
</comment>
<reference evidence="1 2" key="1">
    <citation type="journal article" date="2021" name="Elife">
        <title>Chloroplast acquisition without the gene transfer in kleptoplastic sea slugs, Plakobranchus ocellatus.</title>
        <authorList>
            <person name="Maeda T."/>
            <person name="Takahashi S."/>
            <person name="Yoshida T."/>
            <person name="Shimamura S."/>
            <person name="Takaki Y."/>
            <person name="Nagai Y."/>
            <person name="Toyoda A."/>
            <person name="Suzuki Y."/>
            <person name="Arimoto A."/>
            <person name="Ishii H."/>
            <person name="Satoh N."/>
            <person name="Nishiyama T."/>
            <person name="Hasebe M."/>
            <person name="Maruyama T."/>
            <person name="Minagawa J."/>
            <person name="Obokata J."/>
            <person name="Shigenobu S."/>
        </authorList>
    </citation>
    <scope>NUCLEOTIDE SEQUENCE [LARGE SCALE GENOMIC DNA]</scope>
</reference>
<proteinExistence type="predicted"/>
<accession>A0AAV4AF26</accession>
<dbReference type="Proteomes" id="UP000735302">
    <property type="component" value="Unassembled WGS sequence"/>
</dbReference>
<protein>
    <submittedName>
        <fullName evidence="1">Uncharacterized protein</fullName>
    </submittedName>
</protein>
<sequence length="147" mass="16204">MVSNHDKIPRDSTLQISTTSEMAFRDSKCFHFTAQVTRLQVVYCLSSQQRRFRSAPSNPAASRDCSQNSHTKITFFLNLTVRLRSRRLLFSPCVQASRLVCAAGPSLAAVANISASVFFVDGLNVHVKCIKRTGGCCGALIIPDDHQ</sequence>
<gene>
    <name evidence="1" type="ORF">PoB_003190800</name>
</gene>
<keyword evidence="2" id="KW-1185">Reference proteome</keyword>
<organism evidence="1 2">
    <name type="scientific">Plakobranchus ocellatus</name>
    <dbReference type="NCBI Taxonomy" id="259542"/>
    <lineage>
        <taxon>Eukaryota</taxon>
        <taxon>Metazoa</taxon>
        <taxon>Spiralia</taxon>
        <taxon>Lophotrochozoa</taxon>
        <taxon>Mollusca</taxon>
        <taxon>Gastropoda</taxon>
        <taxon>Heterobranchia</taxon>
        <taxon>Euthyneura</taxon>
        <taxon>Panpulmonata</taxon>
        <taxon>Sacoglossa</taxon>
        <taxon>Placobranchoidea</taxon>
        <taxon>Plakobranchidae</taxon>
        <taxon>Plakobranchus</taxon>
    </lineage>
</organism>
<evidence type="ECO:0000313" key="1">
    <source>
        <dbReference type="EMBL" id="GFO05403.1"/>
    </source>
</evidence>
<evidence type="ECO:0000313" key="2">
    <source>
        <dbReference type="Proteomes" id="UP000735302"/>
    </source>
</evidence>
<dbReference type="EMBL" id="BLXT01003748">
    <property type="protein sequence ID" value="GFO05403.1"/>
    <property type="molecule type" value="Genomic_DNA"/>
</dbReference>
<dbReference type="AlphaFoldDB" id="A0AAV4AF26"/>
<name>A0AAV4AF26_9GAST</name>